<dbReference type="EMBL" id="BAAAOQ010000003">
    <property type="protein sequence ID" value="GAA2192826.1"/>
    <property type="molecule type" value="Genomic_DNA"/>
</dbReference>
<organism evidence="1 2">
    <name type="scientific">Streptomyces bangladeshensis</name>
    <dbReference type="NCBI Taxonomy" id="295352"/>
    <lineage>
        <taxon>Bacteria</taxon>
        <taxon>Bacillati</taxon>
        <taxon>Actinomycetota</taxon>
        <taxon>Actinomycetes</taxon>
        <taxon>Kitasatosporales</taxon>
        <taxon>Streptomycetaceae</taxon>
        <taxon>Streptomyces</taxon>
    </lineage>
</organism>
<comment type="caution">
    <text evidence="1">The sequence shown here is derived from an EMBL/GenBank/DDBJ whole genome shotgun (WGS) entry which is preliminary data.</text>
</comment>
<proteinExistence type="predicted"/>
<evidence type="ECO:0008006" key="3">
    <source>
        <dbReference type="Google" id="ProtNLM"/>
    </source>
</evidence>
<reference evidence="1 2" key="1">
    <citation type="journal article" date="2019" name="Int. J. Syst. Evol. Microbiol.">
        <title>The Global Catalogue of Microorganisms (GCM) 10K type strain sequencing project: providing services to taxonomists for standard genome sequencing and annotation.</title>
        <authorList>
            <consortium name="The Broad Institute Genomics Platform"/>
            <consortium name="The Broad Institute Genome Sequencing Center for Infectious Disease"/>
            <person name="Wu L."/>
            <person name="Ma J."/>
        </authorList>
    </citation>
    <scope>NUCLEOTIDE SEQUENCE [LARGE SCALE GENOMIC DNA]</scope>
    <source>
        <strain evidence="1 2">JCM 14924</strain>
    </source>
</reference>
<evidence type="ECO:0000313" key="1">
    <source>
        <dbReference type="EMBL" id="GAA2192826.1"/>
    </source>
</evidence>
<accession>A0ABN3BBW5</accession>
<keyword evidence="2" id="KW-1185">Reference proteome</keyword>
<evidence type="ECO:0000313" key="2">
    <source>
        <dbReference type="Proteomes" id="UP001501391"/>
    </source>
</evidence>
<dbReference type="Proteomes" id="UP001501391">
    <property type="component" value="Unassembled WGS sequence"/>
</dbReference>
<sequence>MTASTLTREERTARLVLLRAREAARKVVVRGVPLMDLPLERRIAVAIYDPGLITPRSDDYREPMYRWQARAVTYVLDPEPAR</sequence>
<protein>
    <recommendedName>
        <fullName evidence="3">5-formyltetrahydrofolate cyclo-ligase</fullName>
    </recommendedName>
</protein>
<name>A0ABN3BBW5_9ACTN</name>
<dbReference type="RefSeq" id="WP_346162221.1">
    <property type="nucleotide sequence ID" value="NZ_BAAAOQ010000003.1"/>
</dbReference>
<gene>
    <name evidence="1" type="ORF">GCM10009787_12090</name>
</gene>